<evidence type="ECO:0000256" key="1">
    <source>
        <dbReference type="SAM" id="MobiDB-lite"/>
    </source>
</evidence>
<feature type="region of interest" description="Disordered" evidence="1">
    <location>
        <begin position="30"/>
        <end position="71"/>
    </location>
</feature>
<keyword evidence="3" id="KW-1185">Reference proteome</keyword>
<evidence type="ECO:0000313" key="2">
    <source>
        <dbReference type="EMBL" id="CAK0906504.1"/>
    </source>
</evidence>
<dbReference type="EMBL" id="CAUYUJ010021702">
    <property type="protein sequence ID" value="CAK0906504.1"/>
    <property type="molecule type" value="Genomic_DNA"/>
</dbReference>
<proteinExistence type="predicted"/>
<gene>
    <name evidence="2" type="ORF">PCOR1329_LOCUS81796</name>
</gene>
<reference evidence="2" key="1">
    <citation type="submission" date="2023-10" db="EMBL/GenBank/DDBJ databases">
        <authorList>
            <person name="Chen Y."/>
            <person name="Shah S."/>
            <person name="Dougan E. K."/>
            <person name="Thang M."/>
            <person name="Chan C."/>
        </authorList>
    </citation>
    <scope>NUCLEOTIDE SEQUENCE [LARGE SCALE GENOMIC DNA]</scope>
</reference>
<evidence type="ECO:0000313" key="3">
    <source>
        <dbReference type="Proteomes" id="UP001189429"/>
    </source>
</evidence>
<dbReference type="Proteomes" id="UP001189429">
    <property type="component" value="Unassembled WGS sequence"/>
</dbReference>
<accession>A0ABN9Y787</accession>
<organism evidence="2 3">
    <name type="scientific">Prorocentrum cordatum</name>
    <dbReference type="NCBI Taxonomy" id="2364126"/>
    <lineage>
        <taxon>Eukaryota</taxon>
        <taxon>Sar</taxon>
        <taxon>Alveolata</taxon>
        <taxon>Dinophyceae</taxon>
        <taxon>Prorocentrales</taxon>
        <taxon>Prorocentraceae</taxon>
        <taxon>Prorocentrum</taxon>
    </lineage>
</organism>
<sequence length="115" mass="12459">ASMWLAQGKRHGVLRRQLAAKDRACARLWRRLERGPPPRIGGGQRADSAPERRARPSGWARPPRRQRPRARCAPGFAACLRRDDAAAQAQAWLAVDRGGRRCLGALAAPGGPGAP</sequence>
<comment type="caution">
    <text evidence="2">The sequence shown here is derived from an EMBL/GenBank/DDBJ whole genome shotgun (WGS) entry which is preliminary data.</text>
</comment>
<protein>
    <submittedName>
        <fullName evidence="2">Uncharacterized protein</fullName>
    </submittedName>
</protein>
<name>A0ABN9Y787_9DINO</name>
<feature type="non-terminal residue" evidence="2">
    <location>
        <position position="1"/>
    </location>
</feature>